<dbReference type="AlphaFoldDB" id="A0A8B6GEG9"/>
<evidence type="ECO:0000313" key="1">
    <source>
        <dbReference type="EMBL" id="VDI62703.1"/>
    </source>
</evidence>
<reference evidence="1" key="1">
    <citation type="submission" date="2018-11" db="EMBL/GenBank/DDBJ databases">
        <authorList>
            <person name="Alioto T."/>
            <person name="Alioto T."/>
        </authorList>
    </citation>
    <scope>NUCLEOTIDE SEQUENCE</scope>
</reference>
<proteinExistence type="predicted"/>
<comment type="caution">
    <text evidence="1">The sequence shown here is derived from an EMBL/GenBank/DDBJ whole genome shotgun (WGS) entry which is preliminary data.</text>
</comment>
<dbReference type="Proteomes" id="UP000596742">
    <property type="component" value="Unassembled WGS sequence"/>
</dbReference>
<name>A0A8B6GEG9_MYTGA</name>
<gene>
    <name evidence="1" type="ORF">MGAL_10B035690</name>
</gene>
<keyword evidence="2" id="KW-1185">Reference proteome</keyword>
<dbReference type="Gene3D" id="1.10.10.1940">
    <property type="match status" value="1"/>
</dbReference>
<evidence type="ECO:0008006" key="3">
    <source>
        <dbReference type="Google" id="ProtNLM"/>
    </source>
</evidence>
<organism evidence="1 2">
    <name type="scientific">Mytilus galloprovincialis</name>
    <name type="common">Mediterranean mussel</name>
    <dbReference type="NCBI Taxonomy" id="29158"/>
    <lineage>
        <taxon>Eukaryota</taxon>
        <taxon>Metazoa</taxon>
        <taxon>Spiralia</taxon>
        <taxon>Lophotrochozoa</taxon>
        <taxon>Mollusca</taxon>
        <taxon>Bivalvia</taxon>
        <taxon>Autobranchia</taxon>
        <taxon>Pteriomorphia</taxon>
        <taxon>Mytilida</taxon>
        <taxon>Mytiloidea</taxon>
        <taxon>Mytilidae</taxon>
        <taxon>Mytilinae</taxon>
        <taxon>Mytilus</taxon>
    </lineage>
</organism>
<evidence type="ECO:0000313" key="2">
    <source>
        <dbReference type="Proteomes" id="UP000596742"/>
    </source>
</evidence>
<dbReference type="EMBL" id="UYJE01008285">
    <property type="protein sequence ID" value="VDI62703.1"/>
    <property type="molecule type" value="Genomic_DNA"/>
</dbReference>
<sequence>MDVNSILVIYIVCISFRLSSPFVVNGLNGIVSSLKCLGEVCKQNGESAMHPYCEIEYRRDRLRGDCDESAYIHKVCPQQDDSSCRCYDQSCIDGVVEKHRQQLQLHRMTYTCLKETCHGDDYCHIHKEYNEIVSSCHENMHTDHVMCLDHDSVTSSRGCYCSTAECVQRTEAYIQTTNTPTTTVLDLQQLGPYTCVAEACGKHQNYCNLYESNNIIQGRCVIFQAGQLCTSSNDVSVIGGCYCSDSQCVTKAIMDYNKNHIAVPTHASEYLCNQASCRSDMFCQLFTYQGVATSRCLAFHIGKNCLSYKDIDEGGCICNTNNCATNILAEYALNHQATSTSQTTIRPATTTTPSTTTTPVTIPPTSIDTSTITTIKFTASTLTISTPRTTSITTTTTAICQDKPGVDCLLLNSTNICVNPFSHQYCAKFCGHCTRVLEAAFG</sequence>
<dbReference type="OrthoDB" id="6214083at2759"/>
<accession>A0A8B6GEG9</accession>
<protein>
    <recommendedName>
        <fullName evidence="3">ShKT domain-containing protein</fullName>
    </recommendedName>
</protein>